<accession>A0A183AWU5</accession>
<evidence type="ECO:0000313" key="2">
    <source>
        <dbReference type="Proteomes" id="UP000272942"/>
    </source>
</evidence>
<name>A0A183AWU5_9TREM</name>
<evidence type="ECO:0000313" key="1">
    <source>
        <dbReference type="EMBL" id="VDP88489.1"/>
    </source>
</evidence>
<organism evidence="3">
    <name type="scientific">Echinostoma caproni</name>
    <dbReference type="NCBI Taxonomy" id="27848"/>
    <lineage>
        <taxon>Eukaryota</taxon>
        <taxon>Metazoa</taxon>
        <taxon>Spiralia</taxon>
        <taxon>Lophotrochozoa</taxon>
        <taxon>Platyhelminthes</taxon>
        <taxon>Trematoda</taxon>
        <taxon>Digenea</taxon>
        <taxon>Plagiorchiida</taxon>
        <taxon>Echinostomata</taxon>
        <taxon>Echinostomatoidea</taxon>
        <taxon>Echinostomatidae</taxon>
        <taxon>Echinostoma</taxon>
    </lineage>
</organism>
<protein>
    <submittedName>
        <fullName evidence="1 3">Uncharacterized protein</fullName>
    </submittedName>
</protein>
<reference evidence="1 2" key="2">
    <citation type="submission" date="2018-11" db="EMBL/GenBank/DDBJ databases">
        <authorList>
            <consortium name="Pathogen Informatics"/>
        </authorList>
    </citation>
    <scope>NUCLEOTIDE SEQUENCE [LARGE SCALE GENOMIC DNA]</scope>
    <source>
        <strain evidence="1 2">Egypt</strain>
    </source>
</reference>
<dbReference type="WBParaSite" id="ECPE_0001146501-mRNA-1">
    <property type="protein sequence ID" value="ECPE_0001146501-mRNA-1"/>
    <property type="gene ID" value="ECPE_0001146501"/>
</dbReference>
<evidence type="ECO:0000313" key="3">
    <source>
        <dbReference type="WBParaSite" id="ECPE_0001146501-mRNA-1"/>
    </source>
</evidence>
<reference evidence="3" key="1">
    <citation type="submission" date="2016-06" db="UniProtKB">
        <authorList>
            <consortium name="WormBaseParasite"/>
        </authorList>
    </citation>
    <scope>IDENTIFICATION</scope>
</reference>
<keyword evidence="2" id="KW-1185">Reference proteome</keyword>
<dbReference type="EMBL" id="UZAN01050821">
    <property type="protein sequence ID" value="VDP88489.1"/>
    <property type="molecule type" value="Genomic_DNA"/>
</dbReference>
<gene>
    <name evidence="1" type="ORF">ECPE_LOCUS11430</name>
</gene>
<sequence>MSTKSEIPRNFIHGDNAAVVTFVTNGVSRTDSLDGVASLNGTLDLDSPTLTDRRRLSTHRISLEVPDSSDQGVISPSKRFEKVSMSELKQALPSQSSVLGKVMFVQSRCAVMNSGLCDGHLQPDIGDAALTETVTNTPNKESIRASARTEKVTLLERLLGCIRPLTIWWTKPEEANSLSSGRFDQQIYMPARFLYFISQNFDVII</sequence>
<dbReference type="AlphaFoldDB" id="A0A183AWU5"/>
<dbReference type="Proteomes" id="UP000272942">
    <property type="component" value="Unassembled WGS sequence"/>
</dbReference>
<proteinExistence type="predicted"/>